<evidence type="ECO:0000313" key="3">
    <source>
        <dbReference type="Proteomes" id="UP000198877"/>
    </source>
</evidence>
<dbReference type="EMBL" id="FOYR01000004">
    <property type="protein sequence ID" value="SFR74033.1"/>
    <property type="molecule type" value="Genomic_DNA"/>
</dbReference>
<evidence type="ECO:0000313" key="2">
    <source>
        <dbReference type="EMBL" id="SFR74033.1"/>
    </source>
</evidence>
<dbReference type="SUPFAM" id="SSF55729">
    <property type="entry name" value="Acyl-CoA N-acyltransferases (Nat)"/>
    <property type="match status" value="1"/>
</dbReference>
<dbReference type="PROSITE" id="PS51729">
    <property type="entry name" value="GNAT_YJDJ"/>
    <property type="match status" value="1"/>
</dbReference>
<dbReference type="InterPro" id="IPR016181">
    <property type="entry name" value="Acyl_CoA_acyltransferase"/>
</dbReference>
<organism evidence="2 3">
    <name type="scientific">Microbacterium azadirachtae</name>
    <dbReference type="NCBI Taxonomy" id="582680"/>
    <lineage>
        <taxon>Bacteria</taxon>
        <taxon>Bacillati</taxon>
        <taxon>Actinomycetota</taxon>
        <taxon>Actinomycetes</taxon>
        <taxon>Micrococcales</taxon>
        <taxon>Microbacteriaceae</taxon>
        <taxon>Microbacterium</taxon>
    </lineage>
</organism>
<dbReference type="Gene3D" id="3.40.630.30">
    <property type="match status" value="1"/>
</dbReference>
<evidence type="ECO:0000259" key="1">
    <source>
        <dbReference type="PROSITE" id="PS51729"/>
    </source>
</evidence>
<protein>
    <submittedName>
        <fullName evidence="2">Predicted acetyltransferase, GNAT superfamily</fullName>
    </submittedName>
</protein>
<dbReference type="GO" id="GO:0016740">
    <property type="term" value="F:transferase activity"/>
    <property type="evidence" value="ECO:0007669"/>
    <property type="project" value="UniProtKB-KW"/>
</dbReference>
<accession>A0A1I6J4W7</accession>
<dbReference type="AlphaFoldDB" id="A0A1I6J4W7"/>
<proteinExistence type="predicted"/>
<dbReference type="Proteomes" id="UP000198877">
    <property type="component" value="Unassembled WGS sequence"/>
</dbReference>
<keyword evidence="2" id="KW-0808">Transferase</keyword>
<name>A0A1I6J4W7_9MICO</name>
<gene>
    <name evidence="2" type="ORF">SAMN04488591_3322</name>
</gene>
<reference evidence="3" key="1">
    <citation type="submission" date="2016-10" db="EMBL/GenBank/DDBJ databases">
        <authorList>
            <person name="Varghese N."/>
            <person name="Submissions S."/>
        </authorList>
    </citation>
    <scope>NUCLEOTIDE SEQUENCE [LARGE SCALE GENOMIC DNA]</scope>
    <source>
        <strain evidence="3">CL127</strain>
    </source>
</reference>
<feature type="domain" description="N-acetyltransferase" evidence="1">
    <location>
        <begin position="65"/>
        <end position="152"/>
    </location>
</feature>
<dbReference type="Pfam" id="PF14542">
    <property type="entry name" value="Acetyltransf_CG"/>
    <property type="match status" value="1"/>
</dbReference>
<sequence length="154" mass="17271">MPTQPGIIIPVVPFASWADKGRALVVMGPIMTDGDLVCQNGPGRRMRAYRETVAIFTDSDRFVLTREDDASRYTLTRDGVLVSVLDYRDDGRTMALTRAFTIPTFRGSGYAAVVVEGAVEDIARRGDRRIDAVCWYVADWFEAHPERADLLRTR</sequence>
<dbReference type="InterPro" id="IPR031165">
    <property type="entry name" value="GNAT_YJDJ"/>
</dbReference>